<dbReference type="Gene3D" id="3.40.50.2000">
    <property type="entry name" value="Glycogen Phosphorylase B"/>
    <property type="match status" value="2"/>
</dbReference>
<evidence type="ECO:0000259" key="2">
    <source>
        <dbReference type="Pfam" id="PF13439"/>
    </source>
</evidence>
<feature type="region of interest" description="Disordered" evidence="1">
    <location>
        <begin position="342"/>
        <end position="364"/>
    </location>
</feature>
<dbReference type="GO" id="GO:0016757">
    <property type="term" value="F:glycosyltransferase activity"/>
    <property type="evidence" value="ECO:0007669"/>
    <property type="project" value="UniProtKB-ARBA"/>
</dbReference>
<organism evidence="3 4">
    <name type="scientific">Mesorhizobium plurifarium</name>
    <dbReference type="NCBI Taxonomy" id="69974"/>
    <lineage>
        <taxon>Bacteria</taxon>
        <taxon>Pseudomonadati</taxon>
        <taxon>Pseudomonadota</taxon>
        <taxon>Alphaproteobacteria</taxon>
        <taxon>Hyphomicrobiales</taxon>
        <taxon>Phyllobacteriaceae</taxon>
        <taxon>Mesorhizobium</taxon>
    </lineage>
</organism>
<dbReference type="PANTHER" id="PTHR45947:SF3">
    <property type="entry name" value="SULFOQUINOVOSYL TRANSFERASE SQD2"/>
    <property type="match status" value="1"/>
</dbReference>
<dbReference type="EMBL" id="CCND01000008">
    <property type="protein sequence ID" value="CDX52736.1"/>
    <property type="molecule type" value="Genomic_DNA"/>
</dbReference>
<feature type="domain" description="Glycosyltransferase subfamily 4-like N-terminal" evidence="2">
    <location>
        <begin position="20"/>
        <end position="171"/>
    </location>
</feature>
<evidence type="ECO:0000313" key="3">
    <source>
        <dbReference type="EMBL" id="CDX52736.1"/>
    </source>
</evidence>
<reference evidence="4" key="1">
    <citation type="submission" date="2014-08" db="EMBL/GenBank/DDBJ databases">
        <authorList>
            <person name="Edwards T."/>
        </authorList>
    </citation>
    <scope>NUCLEOTIDE SEQUENCE [LARGE SCALE GENOMIC DNA]</scope>
</reference>
<keyword evidence="3" id="KW-0808">Transferase</keyword>
<dbReference type="AlphaFoldDB" id="A0A0K2VSB8"/>
<dbReference type="SUPFAM" id="SSF53756">
    <property type="entry name" value="UDP-Glycosyltransferase/glycogen phosphorylase"/>
    <property type="match status" value="1"/>
</dbReference>
<evidence type="ECO:0000313" key="4">
    <source>
        <dbReference type="Proteomes" id="UP000182888"/>
    </source>
</evidence>
<gene>
    <name evidence="3" type="ORF">MPL1032_160017</name>
</gene>
<sequence length="364" mass="40023">MRIGIAMRILMVTDAWRPQVNGVVHTLERLTEALKPFDVELDFLTPNLFRTLPMPTYPDIRLALTTPGHVARMIDAAKADHIHIVTEGPLGIMARRHCRKVGRPFTTSYHTRFPEYLSARLPVPESWAYNWLRDFHNSGQGTLVATQSLADDLAARGFNKLRPWTRGVDTDHFRPDKRKETGFPHPVFLCVGRVAIEKNLTAFLDLDLPGSKVIVGEGPELAKLKARYPNAHFLGHRPNDELAEIYASADVFVFPSRTDTFGNVIIEALASGTPVAAFPVTGPIDIVGDGIGGAVSNDLGEAAMKALHVDRAEARQRAMRYSWQACAEMFLDVVDEALGNAAQAGGAPNPTARARRGFGQAELT</sequence>
<evidence type="ECO:0000256" key="1">
    <source>
        <dbReference type="SAM" id="MobiDB-lite"/>
    </source>
</evidence>
<dbReference type="PANTHER" id="PTHR45947">
    <property type="entry name" value="SULFOQUINOVOSYL TRANSFERASE SQD2"/>
    <property type="match status" value="1"/>
</dbReference>
<dbReference type="InterPro" id="IPR028098">
    <property type="entry name" value="Glyco_trans_4-like_N"/>
</dbReference>
<feature type="compositionally biased region" description="Low complexity" evidence="1">
    <location>
        <begin position="342"/>
        <end position="352"/>
    </location>
</feature>
<dbReference type="InterPro" id="IPR050194">
    <property type="entry name" value="Glycosyltransferase_grp1"/>
</dbReference>
<proteinExistence type="predicted"/>
<dbReference type="Pfam" id="PF13692">
    <property type="entry name" value="Glyco_trans_1_4"/>
    <property type="match status" value="1"/>
</dbReference>
<dbReference type="Proteomes" id="UP000182888">
    <property type="component" value="Unassembled WGS sequence"/>
</dbReference>
<dbReference type="Pfam" id="PF13439">
    <property type="entry name" value="Glyco_transf_4"/>
    <property type="match status" value="1"/>
</dbReference>
<protein>
    <submittedName>
        <fullName evidence="3">Putative glycosyl transferase</fullName>
    </submittedName>
</protein>
<accession>A0A0K2VSB8</accession>
<name>A0A0K2VSB8_MESPL</name>
<dbReference type="CDD" id="cd03814">
    <property type="entry name" value="GT4-like"/>
    <property type="match status" value="1"/>
</dbReference>